<accession>A0ABS5CGG6</accession>
<dbReference type="Proteomes" id="UP000673394">
    <property type="component" value="Unassembled WGS sequence"/>
</dbReference>
<protein>
    <recommendedName>
        <fullName evidence="3">DUF3006 domain-containing protein</fullName>
    </recommendedName>
</protein>
<dbReference type="EMBL" id="JAGKSP010000008">
    <property type="protein sequence ID" value="MBP3964952.1"/>
    <property type="molecule type" value="Genomic_DNA"/>
</dbReference>
<keyword evidence="2" id="KW-1185">Reference proteome</keyword>
<evidence type="ECO:0000313" key="2">
    <source>
        <dbReference type="Proteomes" id="UP000673394"/>
    </source>
</evidence>
<organism evidence="1 2">
    <name type="scientific">Paenibacillus lignilyticus</name>
    <dbReference type="NCBI Taxonomy" id="1172615"/>
    <lineage>
        <taxon>Bacteria</taxon>
        <taxon>Bacillati</taxon>
        <taxon>Bacillota</taxon>
        <taxon>Bacilli</taxon>
        <taxon>Bacillales</taxon>
        <taxon>Paenibacillaceae</taxon>
        <taxon>Paenibacillus</taxon>
    </lineage>
</organism>
<comment type="caution">
    <text evidence="1">The sequence shown here is derived from an EMBL/GenBank/DDBJ whole genome shotgun (WGS) entry which is preliminary data.</text>
</comment>
<evidence type="ECO:0000313" key="1">
    <source>
        <dbReference type="EMBL" id="MBP3964952.1"/>
    </source>
</evidence>
<name>A0ABS5CGG6_9BACL</name>
<evidence type="ECO:0008006" key="3">
    <source>
        <dbReference type="Google" id="ProtNLM"/>
    </source>
</evidence>
<reference evidence="1 2" key="1">
    <citation type="submission" date="2021-04" db="EMBL/GenBank/DDBJ databases">
        <title>Paenibacillus sp. DLE-14 whole genome sequence.</title>
        <authorList>
            <person name="Ham Y.J."/>
        </authorList>
    </citation>
    <scope>NUCLEOTIDE SEQUENCE [LARGE SCALE GENOMIC DNA]</scope>
    <source>
        <strain evidence="1 2">DLE-14</strain>
    </source>
</reference>
<sequence length="51" mass="5996">MFEVGDCVVFLLDGTRGTVMEAGEGLYHVAWEDQFVSWEREELLEKIQLRY</sequence>
<dbReference type="RefSeq" id="WP_210660996.1">
    <property type="nucleotide sequence ID" value="NZ_JAGKSP010000008.1"/>
</dbReference>
<proteinExistence type="predicted"/>
<gene>
    <name evidence="1" type="ORF">I8J30_19695</name>
</gene>